<comment type="caution">
    <text evidence="6">The sequence shown here is derived from an EMBL/GenBank/DDBJ whole genome shotgun (WGS) entry which is preliminary data.</text>
</comment>
<feature type="compositionally biased region" description="Polar residues" evidence="5">
    <location>
        <begin position="553"/>
        <end position="562"/>
    </location>
</feature>
<name>A0AAD9D9B1_9STRA</name>
<dbReference type="PANTHER" id="PTHR17920:SF3">
    <property type="entry name" value="TRANSMEMBRANE AND COILED-COIL DOMAIN-CONTAINING PROTEIN 4"/>
    <property type="match status" value="1"/>
</dbReference>
<feature type="compositionally biased region" description="Polar residues" evidence="5">
    <location>
        <begin position="276"/>
        <end position="303"/>
    </location>
</feature>
<evidence type="ECO:0000313" key="6">
    <source>
        <dbReference type="EMBL" id="KAK1737443.1"/>
    </source>
</evidence>
<feature type="region of interest" description="Disordered" evidence="5">
    <location>
        <begin position="262"/>
        <end position="322"/>
    </location>
</feature>
<evidence type="ECO:0000256" key="2">
    <source>
        <dbReference type="ARBA" id="ARBA00022692"/>
    </source>
</evidence>
<dbReference type="AlphaFoldDB" id="A0AAD9D9B1"/>
<evidence type="ECO:0000256" key="4">
    <source>
        <dbReference type="ARBA" id="ARBA00023136"/>
    </source>
</evidence>
<feature type="compositionally biased region" description="Polar residues" evidence="5">
    <location>
        <begin position="593"/>
        <end position="624"/>
    </location>
</feature>
<evidence type="ECO:0000256" key="1">
    <source>
        <dbReference type="ARBA" id="ARBA00004141"/>
    </source>
</evidence>
<dbReference type="EMBL" id="JATAAI010000025">
    <property type="protein sequence ID" value="KAK1737443.1"/>
    <property type="molecule type" value="Genomic_DNA"/>
</dbReference>
<feature type="compositionally biased region" description="Polar residues" evidence="5">
    <location>
        <begin position="523"/>
        <end position="542"/>
    </location>
</feature>
<keyword evidence="2 6" id="KW-0812">Transmembrane</keyword>
<dbReference type="InterPro" id="IPR007941">
    <property type="entry name" value="DUF726"/>
</dbReference>
<sequence length="905" mass="97819">MGAGSSHGRQQQRQSWKGRGFGGGGVVVDSDLFMQQQTASMKHGANNAPPPAAAKPLSNNRVRSNSVPRHDQPSMKSKTEKNAEMSEKKVASAPNSGDLYEPFHAAETSAARSRAASSPSLPPSTPPTYAPLETVMVDKDLIAPFLQTLTPGAGFSCIALLLLNHLLRDGRGYDARVRQAFKRLAVVVLSHELKVGGILRVDLEEEDDLDSMLCSTTQQPNSNEDGVLDDADELARLAARKFEAMEHAIAAKLIAMSGETSAEAETETAANRGRGSRQQSFATRSHSQSAPASVNTTPNSSSHGGRIALAPKETPTSSQHGISREQLLRGIKVGTAGAVGATLFALTGGLAAPGIAAGLAAVAGGSALAAGVTTVLSSAAAITTIFGLTEFDFQKEQLGKNSEAELFSTVCISGWLRDARDFSGRGWGVSPSHPRIIDKQELLERFYFIHNPDNVHRVPEILKHWKGRYFRLNLFPLRNGPRISAELTHEEGLSVDFLMDELGYTPKKKPPPKEKKSHFFGMKSSSAATTERQVSSTATRPKSSPPKDPKELQSAQRQLTDSTLKKKKGLLETIGVNSSELASSLSLFSESETNSINDNSTHTASSIPDTSNRGTSQRQTTNNDAAAVKPPPKHLLTVWDYHANYGGELYTVRWESDDLLMELCDSVADQMIEWGVSATKTILHTTVFATLMTAVTLPYSLVLAANAIDSSWTMATERADRAGVELAKNLIDSNAGHRPVVLLPPSKRKQKDNNQGEEQLKYIREPASIVEDAILMGTPNHISLKSWEACRRVVAGRLVNCYSRKDLILSLMFQMKKFQGILRAICGTSPVTVNGVENFDVTDLVTGHTDYCLVSGEILKRVRHGQPQRASVSGYEVMAMVTTIKVANNDFSLASLADEAERSSK</sequence>
<dbReference type="GO" id="GO:0016020">
    <property type="term" value="C:membrane"/>
    <property type="evidence" value="ECO:0007669"/>
    <property type="project" value="UniProtKB-SubCell"/>
</dbReference>
<comment type="subcellular location">
    <subcellularLocation>
        <location evidence="1">Membrane</location>
        <topology evidence="1">Multi-pass membrane protein</topology>
    </subcellularLocation>
</comment>
<evidence type="ECO:0000256" key="5">
    <source>
        <dbReference type="SAM" id="MobiDB-lite"/>
    </source>
</evidence>
<feature type="compositionally biased region" description="Pro residues" evidence="5">
    <location>
        <begin position="120"/>
        <end position="129"/>
    </location>
</feature>
<dbReference type="PANTHER" id="PTHR17920">
    <property type="entry name" value="TRANSMEMBRANE AND COILED-COIL DOMAIN-CONTAINING PROTEIN 4 TMCO4"/>
    <property type="match status" value="1"/>
</dbReference>
<dbReference type="Pfam" id="PF05277">
    <property type="entry name" value="DUF726"/>
    <property type="match status" value="2"/>
</dbReference>
<accession>A0AAD9D9B1</accession>
<gene>
    <name evidence="6" type="ORF">QTG54_011729</name>
</gene>
<organism evidence="6 7">
    <name type="scientific">Skeletonema marinoi</name>
    <dbReference type="NCBI Taxonomy" id="267567"/>
    <lineage>
        <taxon>Eukaryota</taxon>
        <taxon>Sar</taxon>
        <taxon>Stramenopiles</taxon>
        <taxon>Ochrophyta</taxon>
        <taxon>Bacillariophyta</taxon>
        <taxon>Coscinodiscophyceae</taxon>
        <taxon>Thalassiosirophycidae</taxon>
        <taxon>Thalassiosirales</taxon>
        <taxon>Skeletonemataceae</taxon>
        <taxon>Skeletonema</taxon>
        <taxon>Skeletonema marinoi-dohrnii complex</taxon>
    </lineage>
</organism>
<reference evidence="6" key="1">
    <citation type="submission" date="2023-06" db="EMBL/GenBank/DDBJ databases">
        <title>Survivors Of The Sea: Transcriptome response of Skeletonema marinoi to long-term dormancy.</title>
        <authorList>
            <person name="Pinder M.I.M."/>
            <person name="Kourtchenko O."/>
            <person name="Robertson E.K."/>
            <person name="Larsson T."/>
            <person name="Maumus F."/>
            <person name="Osuna-Cruz C.M."/>
            <person name="Vancaester E."/>
            <person name="Stenow R."/>
            <person name="Vandepoele K."/>
            <person name="Ploug H."/>
            <person name="Bruchert V."/>
            <person name="Godhe A."/>
            <person name="Topel M."/>
        </authorList>
    </citation>
    <scope>NUCLEOTIDE SEQUENCE</scope>
    <source>
        <strain evidence="6">R05AC</strain>
    </source>
</reference>
<keyword evidence="3" id="KW-1133">Transmembrane helix</keyword>
<evidence type="ECO:0000313" key="7">
    <source>
        <dbReference type="Proteomes" id="UP001224775"/>
    </source>
</evidence>
<evidence type="ECO:0000256" key="3">
    <source>
        <dbReference type="ARBA" id="ARBA00022989"/>
    </source>
</evidence>
<keyword evidence="4" id="KW-0472">Membrane</keyword>
<keyword evidence="7" id="KW-1185">Reference proteome</keyword>
<proteinExistence type="predicted"/>
<feature type="compositionally biased region" description="Low complexity" evidence="5">
    <location>
        <begin position="105"/>
        <end position="119"/>
    </location>
</feature>
<feature type="region of interest" description="Disordered" evidence="5">
    <location>
        <begin position="1"/>
        <end position="129"/>
    </location>
</feature>
<feature type="region of interest" description="Disordered" evidence="5">
    <location>
        <begin position="593"/>
        <end position="629"/>
    </location>
</feature>
<feature type="region of interest" description="Disordered" evidence="5">
    <location>
        <begin position="506"/>
        <end position="564"/>
    </location>
</feature>
<feature type="compositionally biased region" description="Basic residues" evidence="5">
    <location>
        <begin position="506"/>
        <end position="518"/>
    </location>
</feature>
<protein>
    <submittedName>
        <fullName evidence="6">Transmembrane and coiled-coil domain-containing protein 4</fullName>
    </submittedName>
</protein>
<dbReference type="Proteomes" id="UP001224775">
    <property type="component" value="Unassembled WGS sequence"/>
</dbReference>
<feature type="compositionally biased region" description="Basic and acidic residues" evidence="5">
    <location>
        <begin position="68"/>
        <end position="90"/>
    </location>
</feature>